<name>A0A3N0ASS5_9ACTN</name>
<organism evidence="1 2">
    <name type="scientific">Adlercreutzia equolifaciens subsp. celatus DSM 18785</name>
    <dbReference type="NCBI Taxonomy" id="1121021"/>
    <lineage>
        <taxon>Bacteria</taxon>
        <taxon>Bacillati</taxon>
        <taxon>Actinomycetota</taxon>
        <taxon>Coriobacteriia</taxon>
        <taxon>Eggerthellales</taxon>
        <taxon>Eggerthellaceae</taxon>
        <taxon>Adlercreutzia</taxon>
    </lineage>
</organism>
<dbReference type="RefSeq" id="WP_117284400.1">
    <property type="nucleotide sequence ID" value="NZ_JAMTCE010000006.1"/>
</dbReference>
<proteinExistence type="predicted"/>
<accession>A0A3N0ASS5</accession>
<gene>
    <name evidence="1" type="ORF">DMP10_06595</name>
</gene>
<comment type="caution">
    <text evidence="1">The sequence shown here is derived from an EMBL/GenBank/DDBJ whole genome shotgun (WGS) entry which is preliminary data.</text>
</comment>
<dbReference type="AlphaFoldDB" id="A0A3N0ASS5"/>
<evidence type="ECO:0000313" key="2">
    <source>
        <dbReference type="Proteomes" id="UP000278327"/>
    </source>
</evidence>
<dbReference type="Proteomes" id="UP000278327">
    <property type="component" value="Unassembled WGS sequence"/>
</dbReference>
<keyword evidence="2" id="KW-1185">Reference proteome</keyword>
<protein>
    <submittedName>
        <fullName evidence="1">Uncharacterized protein</fullName>
    </submittedName>
</protein>
<evidence type="ECO:0000313" key="1">
    <source>
        <dbReference type="EMBL" id="RNL37927.1"/>
    </source>
</evidence>
<reference evidence="1 2" key="1">
    <citation type="journal article" date="2019" name="Microbiol. Resour. Announc.">
        <title>Draft Genome Sequences of Type Strains of Gordonibacter faecihominis, Paraeggerthella hongkongensis, Parvibacter caecicola,Slackia equolifaciens, Slackia faecicanis, and Slackia isoflavoniconvertens.</title>
        <authorList>
            <person name="Danylec N."/>
            <person name="Stoll D.A."/>
            <person name="Dotsch A."/>
            <person name="Huch M."/>
        </authorList>
    </citation>
    <scope>NUCLEOTIDE SEQUENCE [LARGE SCALE GENOMIC DNA]</scope>
    <source>
        <strain evidence="1 2">DSM 18785</strain>
    </source>
</reference>
<dbReference type="EMBL" id="QICA01000009">
    <property type="protein sequence ID" value="RNL37927.1"/>
    <property type="molecule type" value="Genomic_DNA"/>
</dbReference>
<sequence length="69" mass="7634">MSTNYQRHFGDPLRVAETLSSAGICWGTLTVEIPCGEPCDECPMHDGEKCDGSVEKWLEWLESEASDAD</sequence>